<dbReference type="PANTHER" id="PTHR44103">
    <property type="entry name" value="PROPROTEIN CONVERTASE P"/>
    <property type="match status" value="1"/>
</dbReference>
<name>A0A518ENS8_9BACT</name>
<dbReference type="EMBL" id="CP036434">
    <property type="protein sequence ID" value="QDV05739.1"/>
    <property type="molecule type" value="Genomic_DNA"/>
</dbReference>
<evidence type="ECO:0000256" key="1">
    <source>
        <dbReference type="ARBA" id="ARBA00022729"/>
    </source>
</evidence>
<evidence type="ECO:0000256" key="2">
    <source>
        <dbReference type="SAM" id="SignalP"/>
    </source>
</evidence>
<dbReference type="Gene3D" id="2.130.10.130">
    <property type="entry name" value="Integrin alpha, N-terminal"/>
    <property type="match status" value="1"/>
</dbReference>
<dbReference type="AlphaFoldDB" id="A0A518ENS8"/>
<dbReference type="OrthoDB" id="2806980at2"/>
<protein>
    <submittedName>
        <fullName evidence="3">FG-GAP repeat protein</fullName>
    </submittedName>
</protein>
<organism evidence="3 4">
    <name type="scientific">Saltatorellus ferox</name>
    <dbReference type="NCBI Taxonomy" id="2528018"/>
    <lineage>
        <taxon>Bacteria</taxon>
        <taxon>Pseudomonadati</taxon>
        <taxon>Planctomycetota</taxon>
        <taxon>Planctomycetia</taxon>
        <taxon>Planctomycetia incertae sedis</taxon>
        <taxon>Saltatorellus</taxon>
    </lineage>
</organism>
<reference evidence="3 4" key="1">
    <citation type="submission" date="2019-02" db="EMBL/GenBank/DDBJ databases">
        <title>Deep-cultivation of Planctomycetes and their phenomic and genomic characterization uncovers novel biology.</title>
        <authorList>
            <person name="Wiegand S."/>
            <person name="Jogler M."/>
            <person name="Boedeker C."/>
            <person name="Pinto D."/>
            <person name="Vollmers J."/>
            <person name="Rivas-Marin E."/>
            <person name="Kohn T."/>
            <person name="Peeters S.H."/>
            <person name="Heuer A."/>
            <person name="Rast P."/>
            <person name="Oberbeckmann S."/>
            <person name="Bunk B."/>
            <person name="Jeske O."/>
            <person name="Meyerdierks A."/>
            <person name="Storesund J.E."/>
            <person name="Kallscheuer N."/>
            <person name="Luecker S."/>
            <person name="Lage O.M."/>
            <person name="Pohl T."/>
            <person name="Merkel B.J."/>
            <person name="Hornburger P."/>
            <person name="Mueller R.-W."/>
            <person name="Bruemmer F."/>
            <person name="Labrenz M."/>
            <person name="Spormann A.M."/>
            <person name="Op den Camp H."/>
            <person name="Overmann J."/>
            <person name="Amann R."/>
            <person name="Jetten M.S.M."/>
            <person name="Mascher T."/>
            <person name="Medema M.H."/>
            <person name="Devos D.P."/>
            <person name="Kaster A.-K."/>
            <person name="Ovreas L."/>
            <person name="Rohde M."/>
            <person name="Galperin M.Y."/>
            <person name="Jogler C."/>
        </authorList>
    </citation>
    <scope>NUCLEOTIDE SEQUENCE [LARGE SCALE GENOMIC DNA]</scope>
    <source>
        <strain evidence="3 4">Poly30</strain>
    </source>
</reference>
<evidence type="ECO:0000313" key="3">
    <source>
        <dbReference type="EMBL" id="QDV05739.1"/>
    </source>
</evidence>
<dbReference type="InterPro" id="IPR013517">
    <property type="entry name" value="FG-GAP"/>
</dbReference>
<dbReference type="SUPFAM" id="SSF69318">
    <property type="entry name" value="Integrin alpha N-terminal domain"/>
    <property type="match status" value="3"/>
</dbReference>
<feature type="chain" id="PRO_5021828579" evidence="2">
    <location>
        <begin position="20"/>
        <end position="873"/>
    </location>
</feature>
<dbReference type="Proteomes" id="UP000320390">
    <property type="component" value="Chromosome"/>
</dbReference>
<keyword evidence="1 2" id="KW-0732">Signal</keyword>
<feature type="signal peptide" evidence="2">
    <location>
        <begin position="1"/>
        <end position="19"/>
    </location>
</feature>
<gene>
    <name evidence="3" type="ORF">Poly30_12400</name>
</gene>
<accession>A0A518ENS8</accession>
<keyword evidence="4" id="KW-1185">Reference proteome</keyword>
<dbReference type="PANTHER" id="PTHR44103:SF1">
    <property type="entry name" value="PROPROTEIN CONVERTASE P"/>
    <property type="match status" value="1"/>
</dbReference>
<dbReference type="InterPro" id="IPR028994">
    <property type="entry name" value="Integrin_alpha_N"/>
</dbReference>
<proteinExistence type="predicted"/>
<sequence precursor="true">MLACFLGALCLSASSQSFGLAEILTTRQPLREDAIPTDLDLDGDLDLLTIGGGAGQLGWIENMGSGQFGVLRAIDCRLPGGASNPTSAACEDFDGDGVLDLVVSARALSGLGSPLIMYQGLGGGQFGPPSSLALPSNSSSVLSADLDGDGHVDLAFIDLAAGVSWLRNDGAGGFALPIPLAAPDGIAKALRLGDLDGDGRADLYWSQAVVRRVQWVRNLGGGGFGPAQSFGGDISLVESLADGDFDLDGDLDLVVGALGGLYLIENVGGGQFLDRVLIPSAQSRVIGVQVADLDGDGAADLVAADGTADSFAFYRNIGSGQFAPAVSLVGTTAGAATVRIADLDGDGDGDPIHIADDITWFENRGGGQFGPLLPVTRSVPGRPFDFDGDGDLDLVGVEGGSVVVSGNLGEGVFGRPIPLVSGLQGAMDAVLVDVGSDGDQDVVVASSPHSTLFQVLWFERTSAGLEAPRVLYESGPAATSRLEVLNLDGDADNDVVLFHSGPLSTDPATVLWLRNETAAGTSGSLEAQAPMAVPGLSSLVWKDVDADGVPDLVARSVGLPLVAPRILHFPGGANGTLGAPIVLASLGPESGPQIDLGDLDGDGDLDVVFHRGTGGQSVTWCENLGAGIFATRAFIRSIPAFGNEILAFDVDLDGDDDIFCWGPKGVWGEPSGRWIESLGGGAFGPVREVAHANWLTLTRSATAVDLDGDSDLDLIREFDGLRCLQFNERFLGTLYCGPAVPNSTGLPAEIRASGSAAIQVNDAVLHASHLPAGSFGYFLVADRSSAIVMPGGSQGTLCLGGSVGRLNRGPAEIFQANGGGRASVVLDLMDLPSPTGSSTVEPGETRYFQAWYRDAQPTATSNFTNALRVRFRW</sequence>
<dbReference type="Pfam" id="PF13517">
    <property type="entry name" value="FG-GAP_3"/>
    <property type="match status" value="5"/>
</dbReference>
<evidence type="ECO:0000313" key="4">
    <source>
        <dbReference type="Proteomes" id="UP000320390"/>
    </source>
</evidence>
<dbReference type="RefSeq" id="WP_145195297.1">
    <property type="nucleotide sequence ID" value="NZ_CP036434.1"/>
</dbReference>